<dbReference type="eggNOG" id="COG0318">
    <property type="taxonomic scope" value="Bacteria"/>
</dbReference>
<dbReference type="InterPro" id="IPR000873">
    <property type="entry name" value="AMP-dep_synth/lig_dom"/>
</dbReference>
<dbReference type="SUPFAM" id="SSF56801">
    <property type="entry name" value="Acetyl-CoA synthetase-like"/>
    <property type="match status" value="1"/>
</dbReference>
<organism evidence="2 3">
    <name type="scientific">Streptacidiphilus jiangxiensis</name>
    <dbReference type="NCBI Taxonomy" id="235985"/>
    <lineage>
        <taxon>Bacteria</taxon>
        <taxon>Bacillati</taxon>
        <taxon>Actinomycetota</taxon>
        <taxon>Actinomycetes</taxon>
        <taxon>Kitasatosporales</taxon>
        <taxon>Streptomycetaceae</taxon>
        <taxon>Streptacidiphilus</taxon>
    </lineage>
</organism>
<dbReference type="GO" id="GO:0006631">
    <property type="term" value="P:fatty acid metabolic process"/>
    <property type="evidence" value="ECO:0007669"/>
    <property type="project" value="TreeGrafter"/>
</dbReference>
<name>A0A1H7VPG6_STRJI</name>
<evidence type="ECO:0000313" key="3">
    <source>
        <dbReference type="Proteomes" id="UP000183015"/>
    </source>
</evidence>
<proteinExistence type="predicted"/>
<reference evidence="3" key="1">
    <citation type="submission" date="2016-10" db="EMBL/GenBank/DDBJ databases">
        <authorList>
            <person name="Varghese N."/>
        </authorList>
    </citation>
    <scope>NUCLEOTIDE SEQUENCE [LARGE SCALE GENOMIC DNA]</scope>
    <source>
        <strain evidence="3">DSM 45096 / BCRC 16803 / CGMCC 4.1857 / CIP 109030 / JCM 12277 / KCTC 19219 / NBRC 100920 / 33214</strain>
    </source>
</reference>
<dbReference type="Pfam" id="PF00501">
    <property type="entry name" value="AMP-binding"/>
    <property type="match status" value="1"/>
</dbReference>
<dbReference type="Gene3D" id="3.30.300.30">
    <property type="match status" value="1"/>
</dbReference>
<dbReference type="STRING" id="235985.SAMN05414137_118152"/>
<dbReference type="Proteomes" id="UP000183015">
    <property type="component" value="Unassembled WGS sequence"/>
</dbReference>
<dbReference type="RefSeq" id="WP_236655969.1">
    <property type="nucleotide sequence ID" value="NZ_BBPN01000010.1"/>
</dbReference>
<accession>A0A1H7VPG6</accession>
<dbReference type="InterPro" id="IPR042099">
    <property type="entry name" value="ANL_N_sf"/>
</dbReference>
<protein>
    <submittedName>
        <fullName evidence="2">Acyl-CoA synthetase (AMP-forming)/AMP-acid ligase II</fullName>
    </submittedName>
</protein>
<dbReference type="GO" id="GO:0031956">
    <property type="term" value="F:medium-chain fatty acid-CoA ligase activity"/>
    <property type="evidence" value="ECO:0007669"/>
    <property type="project" value="TreeGrafter"/>
</dbReference>
<dbReference type="CDD" id="cd04433">
    <property type="entry name" value="AFD_class_I"/>
    <property type="match status" value="1"/>
</dbReference>
<feature type="domain" description="AMP-dependent synthetase/ligase" evidence="1">
    <location>
        <begin position="41"/>
        <end position="406"/>
    </location>
</feature>
<dbReference type="PANTHER" id="PTHR43201">
    <property type="entry name" value="ACYL-COA SYNTHETASE"/>
    <property type="match status" value="1"/>
</dbReference>
<dbReference type="AlphaFoldDB" id="A0A1H7VPG6"/>
<keyword evidence="2" id="KW-0436">Ligase</keyword>
<dbReference type="Gene3D" id="3.40.50.12780">
    <property type="entry name" value="N-terminal domain of ligase-like"/>
    <property type="match status" value="1"/>
</dbReference>
<evidence type="ECO:0000313" key="2">
    <source>
        <dbReference type="EMBL" id="SEM10697.1"/>
    </source>
</evidence>
<dbReference type="InterPro" id="IPR020845">
    <property type="entry name" value="AMP-binding_CS"/>
</dbReference>
<keyword evidence="3" id="KW-1185">Reference proteome</keyword>
<sequence length="565" mass="61195">MPKPSPFTESTLRPSAAREELAGRRFGGGNAWRVALETSDNPEATALVVDRPLLDAAGEEREFFSLAGLNALAEAWSAWYHAQGVRPRDRVVVWLEDTFEDQVHLTALAQIGAIAVLLNGRMVPEFALALIERAAPVGLYTDSAHLELLQGRHERTASLRWTTTRRQIGALTAPALPAEAWYAHQDEDPVVLCHTSGTTGVPKLVVWTHRQSVAGARFRLASHPEPADSVMLSAIAQSHSGAIAFTYYALLAGLPLISVADRSPAGVTKSVAAYRPTTVLAFHQTFAALVESDPDPADFASVADWMNTGDSAHDAHIRELIKLGRRTVEGKEVLGSVFGDALGASELGWAALRRVVTGDSPQSPRYLGKPVALAEVAVLREDGSPAADSEVGLLAVRSESLSPGYWNDSDTYYRGRLGGWKLTGDLAYRTGDDDFFHVDREIDRIRTRDGDGYSVLMEETLLLALPEISDCAVAAGQDGELTVPVAIVRPRRTEVDPQELLARANQALAEQGQPSLALLELASETADIPVGPTEKVLKRQLRERYVDLRGYAATRPSRHVAMSGQ</sequence>
<dbReference type="InterPro" id="IPR045851">
    <property type="entry name" value="AMP-bd_C_sf"/>
</dbReference>
<dbReference type="EMBL" id="FOAZ01000018">
    <property type="protein sequence ID" value="SEM10697.1"/>
    <property type="molecule type" value="Genomic_DNA"/>
</dbReference>
<dbReference type="PROSITE" id="PS00455">
    <property type="entry name" value="AMP_BINDING"/>
    <property type="match status" value="1"/>
</dbReference>
<dbReference type="PANTHER" id="PTHR43201:SF32">
    <property type="entry name" value="2-SUCCINYLBENZOATE--COA LIGASE, CHLOROPLASTIC_PEROXISOMAL"/>
    <property type="match status" value="1"/>
</dbReference>
<evidence type="ECO:0000259" key="1">
    <source>
        <dbReference type="Pfam" id="PF00501"/>
    </source>
</evidence>
<gene>
    <name evidence="2" type="ORF">SAMN05414137_118152</name>
</gene>